<dbReference type="EMBL" id="JAHEAC010000057">
    <property type="protein sequence ID" value="MBX8644365.1"/>
    <property type="molecule type" value="Genomic_DNA"/>
</dbReference>
<evidence type="ECO:0000313" key="4">
    <source>
        <dbReference type="EMBL" id="MBX8644365.1"/>
    </source>
</evidence>
<organism evidence="4 5">
    <name type="scientific">Candidatus Sysuiplasma superficiale</name>
    <dbReference type="NCBI Taxonomy" id="2823368"/>
    <lineage>
        <taxon>Archaea</taxon>
        <taxon>Methanobacteriati</taxon>
        <taxon>Thermoplasmatota</taxon>
        <taxon>Thermoplasmata</taxon>
        <taxon>Candidatus Sysuiplasmatales</taxon>
        <taxon>Candidatus Sysuiplasmataceae</taxon>
        <taxon>Candidatus Sysuiplasma</taxon>
    </lineage>
</organism>
<evidence type="ECO:0000256" key="1">
    <source>
        <dbReference type="ARBA" id="ARBA00006486"/>
    </source>
</evidence>
<dbReference type="PROSITE" id="PS00886">
    <property type="entry name" value="ILVD_EDD_1"/>
    <property type="match status" value="1"/>
</dbReference>
<dbReference type="SUPFAM" id="SSF143975">
    <property type="entry name" value="IlvD/EDD N-terminal domain-like"/>
    <property type="match status" value="1"/>
</dbReference>
<evidence type="ECO:0000313" key="5">
    <source>
        <dbReference type="Proteomes" id="UP000750197"/>
    </source>
</evidence>
<dbReference type="GO" id="GO:0009082">
    <property type="term" value="P:branched-chain amino acid biosynthetic process"/>
    <property type="evidence" value="ECO:0007669"/>
    <property type="project" value="TreeGrafter"/>
</dbReference>
<proteinExistence type="inferred from homology"/>
<gene>
    <name evidence="4" type="ORF">KIY12_06570</name>
</gene>
<keyword evidence="2 4" id="KW-0456">Lyase</keyword>
<dbReference type="PANTHER" id="PTHR21000">
    <property type="entry name" value="DIHYDROXY-ACID DEHYDRATASE DAD"/>
    <property type="match status" value="1"/>
</dbReference>
<evidence type="ECO:0000256" key="2">
    <source>
        <dbReference type="ARBA" id="ARBA00023239"/>
    </source>
</evidence>
<dbReference type="InterPro" id="IPR020558">
    <property type="entry name" value="DiOHA_6PGluconate_deHydtase_CS"/>
</dbReference>
<dbReference type="InterPro" id="IPR050165">
    <property type="entry name" value="DHAD_IlvD/Edd"/>
</dbReference>
<reference evidence="4" key="1">
    <citation type="submission" date="2021-05" db="EMBL/GenBank/DDBJ databases">
        <title>Genomic insights into ecological role and evolution of a novel Thermoplasmata order Candidatus Sysuiplasmatales.</title>
        <authorList>
            <person name="Yuan Y."/>
        </authorList>
    </citation>
    <scope>NUCLEOTIDE SEQUENCE</scope>
    <source>
        <strain evidence="4">TUT19-bin139</strain>
    </source>
</reference>
<feature type="domain" description="Dihydroxy-acid/6-phosphogluconate dehydratase N-terminal" evidence="3">
    <location>
        <begin position="34"/>
        <end position="343"/>
    </location>
</feature>
<name>A0A8J8CDI2_9ARCH</name>
<dbReference type="AlphaFoldDB" id="A0A8J8CDI2"/>
<protein>
    <submittedName>
        <fullName evidence="4">Dihydroxy-acid dehydratase</fullName>
        <ecNumber evidence="4">4.2.1.9</ecNumber>
    </submittedName>
</protein>
<comment type="caution">
    <text evidence="4">The sequence shown here is derived from an EMBL/GenBank/DDBJ whole genome shotgun (WGS) entry which is preliminary data.</text>
</comment>
<sequence>MAERRSAEMYGGPQRAPNRAFMKSMGLTDSDLGRAIVGVAAAWNEAGPCNIHVLSLAERAKEGIRSEGGTPRLFTAPVVIDGIAMGTSGMKYSLISRELIANTVELTVNAHGYDGFAGLSGCDKTNPGMMMAMARLNIPSIVIYCGTTLPGSYNGRDIAIGDVYEAVGSYSSGKVSLQELKVMEDNAIPTPGACGGLYTANTMAMMTEALGLALPGSAAPPAVEGAKLAFVFETGRALMRLVETDLRPRQILSHESFENAVAVLMASGGSTNAVLHLIAIASEAGIKLDLDEMDRIGEKVPEIVNMKPSGKYVMADLYRVGGVPFLMKKLLDAGMLREDAMTV</sequence>
<dbReference type="InterPro" id="IPR000581">
    <property type="entry name" value="ILV_EDD_N"/>
</dbReference>
<dbReference type="GO" id="GO:0004160">
    <property type="term" value="F:dihydroxy-acid dehydratase activity"/>
    <property type="evidence" value="ECO:0007669"/>
    <property type="project" value="UniProtKB-EC"/>
</dbReference>
<dbReference type="Proteomes" id="UP000750197">
    <property type="component" value="Unassembled WGS sequence"/>
</dbReference>
<dbReference type="Pfam" id="PF00920">
    <property type="entry name" value="ILVD_EDD_N"/>
    <property type="match status" value="1"/>
</dbReference>
<evidence type="ECO:0000259" key="3">
    <source>
        <dbReference type="Pfam" id="PF00920"/>
    </source>
</evidence>
<dbReference type="PANTHER" id="PTHR21000:SF5">
    <property type="entry name" value="DIHYDROXY-ACID DEHYDRATASE, MITOCHONDRIAL"/>
    <property type="match status" value="1"/>
</dbReference>
<dbReference type="InterPro" id="IPR037237">
    <property type="entry name" value="IlvD/EDD_N"/>
</dbReference>
<accession>A0A8J8CDI2</accession>
<comment type="similarity">
    <text evidence="1">Belongs to the IlvD/Edd family.</text>
</comment>
<feature type="non-terminal residue" evidence="4">
    <location>
        <position position="343"/>
    </location>
</feature>
<dbReference type="EC" id="4.2.1.9" evidence="4"/>